<dbReference type="AlphaFoldDB" id="A0A401SL70"/>
<dbReference type="GO" id="GO:0016607">
    <property type="term" value="C:nuclear speck"/>
    <property type="evidence" value="ECO:0007669"/>
    <property type="project" value="TreeGrafter"/>
</dbReference>
<dbReference type="PANTHER" id="PTHR21038:SF3">
    <property type="entry name" value="UAP56-INTERACTING FACTOR"/>
    <property type="match status" value="1"/>
</dbReference>
<dbReference type="GO" id="GO:0006406">
    <property type="term" value="P:mRNA export from nucleus"/>
    <property type="evidence" value="ECO:0007669"/>
    <property type="project" value="InterPro"/>
</dbReference>
<evidence type="ECO:0000313" key="2">
    <source>
        <dbReference type="EMBL" id="GCC31147.1"/>
    </source>
</evidence>
<protein>
    <submittedName>
        <fullName evidence="2">Uncharacterized protein</fullName>
    </submittedName>
</protein>
<dbReference type="EMBL" id="BEZZ01000345">
    <property type="protein sequence ID" value="GCC31147.1"/>
    <property type="molecule type" value="Genomic_DNA"/>
</dbReference>
<name>A0A401SL70_CHIPU</name>
<accession>A0A401SL70</accession>
<evidence type="ECO:0000256" key="1">
    <source>
        <dbReference type="SAM" id="MobiDB-lite"/>
    </source>
</evidence>
<sequence length="308" mass="35715">MTEIVAEPAPTEVEKSSEKIDMSLDDIIELNKRETDSTTNTSVMTRELQKRQQNSGFRKLRYNFGREVQQNVQGFNRLRRNISELQGYSRVNRRWLTQGKNITARSGGRRPVVATKGVSPLNRKASFHLDSQQIASTKKGVQWIMRRRAQQAQKKFKLRRQGPQIPKRRNMFQNRGPRQQRKQQTQKQQRQAIIKINRGFPPLGVGDGQKKQRTRMWRQQSSSNSILTVSVPNQQAVQKRRIQHPALNGRRRMTTKAVRNQPKGVYLGFNFKSIANQTNMTLNDRFSSMKIYRRSAVSRRGGRTVTLG</sequence>
<keyword evidence="3" id="KW-1185">Reference proteome</keyword>
<dbReference type="OMA" id="QFNRRQF"/>
<dbReference type="PANTHER" id="PTHR21038">
    <property type="entry name" value="40-2-3 PROTEIN-RELATED"/>
    <property type="match status" value="1"/>
</dbReference>
<comment type="caution">
    <text evidence="2">The sequence shown here is derived from an EMBL/GenBank/DDBJ whole genome shotgun (WGS) entry which is preliminary data.</text>
</comment>
<organism evidence="2 3">
    <name type="scientific">Chiloscyllium punctatum</name>
    <name type="common">Brownbanded bambooshark</name>
    <name type="synonym">Hemiscyllium punctatum</name>
    <dbReference type="NCBI Taxonomy" id="137246"/>
    <lineage>
        <taxon>Eukaryota</taxon>
        <taxon>Metazoa</taxon>
        <taxon>Chordata</taxon>
        <taxon>Craniata</taxon>
        <taxon>Vertebrata</taxon>
        <taxon>Chondrichthyes</taxon>
        <taxon>Elasmobranchii</taxon>
        <taxon>Galeomorphii</taxon>
        <taxon>Galeoidea</taxon>
        <taxon>Orectolobiformes</taxon>
        <taxon>Hemiscylliidae</taxon>
        <taxon>Chiloscyllium</taxon>
    </lineage>
</organism>
<dbReference type="Proteomes" id="UP000287033">
    <property type="component" value="Unassembled WGS sequence"/>
</dbReference>
<dbReference type="GO" id="GO:0003729">
    <property type="term" value="F:mRNA binding"/>
    <property type="evidence" value="ECO:0007669"/>
    <property type="project" value="InterPro"/>
</dbReference>
<evidence type="ECO:0000313" key="3">
    <source>
        <dbReference type="Proteomes" id="UP000287033"/>
    </source>
</evidence>
<dbReference type="Pfam" id="PF07078">
    <property type="entry name" value="FYTT"/>
    <property type="match status" value="1"/>
</dbReference>
<feature type="region of interest" description="Disordered" evidence="1">
    <location>
        <begin position="160"/>
        <end position="190"/>
    </location>
</feature>
<gene>
    <name evidence="2" type="ORF">chiPu_0009603</name>
</gene>
<proteinExistence type="predicted"/>
<dbReference type="OrthoDB" id="9898865at2759"/>
<feature type="compositionally biased region" description="Basic residues" evidence="1">
    <location>
        <begin position="160"/>
        <end position="170"/>
    </location>
</feature>
<dbReference type="InterPro" id="IPR009782">
    <property type="entry name" value="FYTTD1"/>
</dbReference>
<reference evidence="2 3" key="1">
    <citation type="journal article" date="2018" name="Nat. Ecol. Evol.">
        <title>Shark genomes provide insights into elasmobranch evolution and the origin of vertebrates.</title>
        <authorList>
            <person name="Hara Y"/>
            <person name="Yamaguchi K"/>
            <person name="Onimaru K"/>
            <person name="Kadota M"/>
            <person name="Koyanagi M"/>
            <person name="Keeley SD"/>
            <person name="Tatsumi K"/>
            <person name="Tanaka K"/>
            <person name="Motone F"/>
            <person name="Kageyama Y"/>
            <person name="Nozu R"/>
            <person name="Adachi N"/>
            <person name="Nishimura O"/>
            <person name="Nakagawa R"/>
            <person name="Tanegashima C"/>
            <person name="Kiyatake I"/>
            <person name="Matsumoto R"/>
            <person name="Murakumo K"/>
            <person name="Nishida K"/>
            <person name="Terakita A"/>
            <person name="Kuratani S"/>
            <person name="Sato K"/>
            <person name="Hyodo S Kuraku.S."/>
        </authorList>
    </citation>
    <scope>NUCLEOTIDE SEQUENCE [LARGE SCALE GENOMIC DNA]</scope>
</reference>